<dbReference type="InterPro" id="IPR029787">
    <property type="entry name" value="Nucleotide_cyclase"/>
</dbReference>
<organism evidence="6 7">
    <name type="scientific">Sapientia aquatica</name>
    <dbReference type="NCBI Taxonomy" id="1549640"/>
    <lineage>
        <taxon>Bacteria</taxon>
        <taxon>Pseudomonadati</taxon>
        <taxon>Pseudomonadota</taxon>
        <taxon>Betaproteobacteria</taxon>
        <taxon>Burkholderiales</taxon>
        <taxon>Oxalobacteraceae</taxon>
        <taxon>Sapientia</taxon>
    </lineage>
</organism>
<feature type="transmembrane region" description="Helical" evidence="3">
    <location>
        <begin position="12"/>
        <end position="32"/>
    </location>
</feature>
<dbReference type="Pfam" id="PF00990">
    <property type="entry name" value="GGDEF"/>
    <property type="match status" value="1"/>
</dbReference>
<dbReference type="InterPro" id="IPR007892">
    <property type="entry name" value="CHASE4"/>
</dbReference>
<dbReference type="PROSITE" id="PS50885">
    <property type="entry name" value="HAMP"/>
    <property type="match status" value="1"/>
</dbReference>
<evidence type="ECO:0000313" key="6">
    <source>
        <dbReference type="EMBL" id="TDK68185.1"/>
    </source>
</evidence>
<dbReference type="AlphaFoldDB" id="A0A4R5W7E0"/>
<evidence type="ECO:0000259" key="5">
    <source>
        <dbReference type="PROSITE" id="PS50887"/>
    </source>
</evidence>
<evidence type="ECO:0000313" key="7">
    <source>
        <dbReference type="Proteomes" id="UP000294829"/>
    </source>
</evidence>
<dbReference type="Pfam" id="PF05228">
    <property type="entry name" value="CHASE4"/>
    <property type="match status" value="1"/>
</dbReference>
<dbReference type="GO" id="GO:0052621">
    <property type="term" value="F:diguanylate cyclase activity"/>
    <property type="evidence" value="ECO:0007669"/>
    <property type="project" value="UniProtKB-EC"/>
</dbReference>
<name>A0A4R5W7E0_9BURK</name>
<dbReference type="CDD" id="cd01949">
    <property type="entry name" value="GGDEF"/>
    <property type="match status" value="1"/>
</dbReference>
<dbReference type="GO" id="GO:0007165">
    <property type="term" value="P:signal transduction"/>
    <property type="evidence" value="ECO:0007669"/>
    <property type="project" value="InterPro"/>
</dbReference>
<protein>
    <recommendedName>
        <fullName evidence="1">diguanylate cyclase</fullName>
        <ecNumber evidence="1">2.7.7.65</ecNumber>
    </recommendedName>
</protein>
<reference evidence="6 7" key="1">
    <citation type="submission" date="2019-03" db="EMBL/GenBank/DDBJ databases">
        <title>Sapientia aquatica gen. nov., sp. nov., isolated from a crater lake.</title>
        <authorList>
            <person name="Felfoldi T."/>
            <person name="Szabo A."/>
            <person name="Toth E."/>
            <person name="Schumann P."/>
            <person name="Keki Z."/>
            <person name="Marialigeti K."/>
            <person name="Mathe I."/>
        </authorList>
    </citation>
    <scope>NUCLEOTIDE SEQUENCE [LARGE SCALE GENOMIC DNA]</scope>
    <source>
        <strain evidence="6 7">SA-152</strain>
    </source>
</reference>
<dbReference type="Gene3D" id="3.30.70.270">
    <property type="match status" value="1"/>
</dbReference>
<dbReference type="Gene3D" id="6.10.340.10">
    <property type="match status" value="1"/>
</dbReference>
<feature type="transmembrane region" description="Helical" evidence="3">
    <location>
        <begin position="278"/>
        <end position="302"/>
    </location>
</feature>
<dbReference type="PANTHER" id="PTHR45138">
    <property type="entry name" value="REGULATORY COMPONENTS OF SENSORY TRANSDUCTION SYSTEM"/>
    <property type="match status" value="1"/>
</dbReference>
<dbReference type="InterPro" id="IPR050469">
    <property type="entry name" value="Diguanylate_Cyclase"/>
</dbReference>
<evidence type="ECO:0000259" key="4">
    <source>
        <dbReference type="PROSITE" id="PS50885"/>
    </source>
</evidence>
<comment type="catalytic activity">
    <reaction evidence="2">
        <text>2 GTP = 3',3'-c-di-GMP + 2 diphosphate</text>
        <dbReference type="Rhea" id="RHEA:24898"/>
        <dbReference type="ChEBI" id="CHEBI:33019"/>
        <dbReference type="ChEBI" id="CHEBI:37565"/>
        <dbReference type="ChEBI" id="CHEBI:58805"/>
        <dbReference type="EC" id="2.7.7.65"/>
    </reaction>
</comment>
<dbReference type="OrthoDB" id="9759607at2"/>
<dbReference type="InterPro" id="IPR000160">
    <property type="entry name" value="GGDEF_dom"/>
</dbReference>
<evidence type="ECO:0000256" key="2">
    <source>
        <dbReference type="ARBA" id="ARBA00034247"/>
    </source>
</evidence>
<proteinExistence type="predicted"/>
<keyword evidence="3" id="KW-0472">Membrane</keyword>
<dbReference type="NCBIfam" id="TIGR00254">
    <property type="entry name" value="GGDEF"/>
    <property type="match status" value="1"/>
</dbReference>
<feature type="domain" description="HAMP" evidence="4">
    <location>
        <begin position="299"/>
        <end position="353"/>
    </location>
</feature>
<sequence>MGIRIPMGLRGKIISLFFVGFSLMTAVAIALLETNLHQGFNSIECEEAQRQMTQISHNITNELDRLSQINSDWANWDEMYDYLRHPTREFTDRQINAQAMKTVGLKFATILNKQNEIIFSDSANMTSGDSEDPINFIETINRIKQRIEQSDNRSSTNCGLDTSPIGPILVCWQTIHRTDHSGQFNGTLIVGQMLEGVVMNRIHAQSGIAFEIEPITLSDEPARLLYTALDPNTVKFDPNQAALLTAQLRNIVGQAIYSVRLHYSTSVSQRGDAIIWKVIWALLLVTALNGLMLLFGVHYLVIRRLRQLDKELIQIWRNGRWSDRLPLQKNRDELHHLARSINRMLALIRKQFIGLESLAHTDALTQIANRRAFDQRLALEVQQHQRTQSPLTLILIDVDYFKRYNDYYGHPAGDEVLVTIAAILTQVANRPADLAARIGGEEFAIILPNTNLEGAQHVAENIGARLAEYQLRHADSPVADVITLSIGVTQAINRDDPSALIQRADKATYKAKESGRNKVCVLYEI</sequence>
<dbReference type="EC" id="2.7.7.65" evidence="1"/>
<dbReference type="PANTHER" id="PTHR45138:SF9">
    <property type="entry name" value="DIGUANYLATE CYCLASE DGCM-RELATED"/>
    <property type="match status" value="1"/>
</dbReference>
<comment type="caution">
    <text evidence="6">The sequence shown here is derived from an EMBL/GenBank/DDBJ whole genome shotgun (WGS) entry which is preliminary data.</text>
</comment>
<dbReference type="GO" id="GO:0043709">
    <property type="term" value="P:cell adhesion involved in single-species biofilm formation"/>
    <property type="evidence" value="ECO:0007669"/>
    <property type="project" value="TreeGrafter"/>
</dbReference>
<keyword evidence="3" id="KW-1133">Transmembrane helix</keyword>
<accession>A0A4R5W7E0</accession>
<gene>
    <name evidence="6" type="ORF">E2I14_01160</name>
</gene>
<keyword evidence="3" id="KW-0812">Transmembrane</keyword>
<dbReference type="PROSITE" id="PS50887">
    <property type="entry name" value="GGDEF"/>
    <property type="match status" value="1"/>
</dbReference>
<dbReference type="EMBL" id="SMYL01000001">
    <property type="protein sequence ID" value="TDK68185.1"/>
    <property type="molecule type" value="Genomic_DNA"/>
</dbReference>
<dbReference type="SMART" id="SM00267">
    <property type="entry name" value="GGDEF"/>
    <property type="match status" value="1"/>
</dbReference>
<dbReference type="GO" id="GO:1902201">
    <property type="term" value="P:negative regulation of bacterial-type flagellum-dependent cell motility"/>
    <property type="evidence" value="ECO:0007669"/>
    <property type="project" value="TreeGrafter"/>
</dbReference>
<evidence type="ECO:0000256" key="3">
    <source>
        <dbReference type="SAM" id="Phobius"/>
    </source>
</evidence>
<dbReference type="FunFam" id="3.30.70.270:FF:000001">
    <property type="entry name" value="Diguanylate cyclase domain protein"/>
    <property type="match status" value="1"/>
</dbReference>
<dbReference type="SUPFAM" id="SSF55073">
    <property type="entry name" value="Nucleotide cyclase"/>
    <property type="match status" value="1"/>
</dbReference>
<keyword evidence="7" id="KW-1185">Reference proteome</keyword>
<dbReference type="Proteomes" id="UP000294829">
    <property type="component" value="Unassembled WGS sequence"/>
</dbReference>
<dbReference type="InterPro" id="IPR043128">
    <property type="entry name" value="Rev_trsase/Diguanyl_cyclase"/>
</dbReference>
<feature type="domain" description="GGDEF" evidence="5">
    <location>
        <begin position="389"/>
        <end position="524"/>
    </location>
</feature>
<dbReference type="GO" id="GO:0005886">
    <property type="term" value="C:plasma membrane"/>
    <property type="evidence" value="ECO:0007669"/>
    <property type="project" value="TreeGrafter"/>
</dbReference>
<evidence type="ECO:0000256" key="1">
    <source>
        <dbReference type="ARBA" id="ARBA00012528"/>
    </source>
</evidence>
<dbReference type="InterPro" id="IPR003660">
    <property type="entry name" value="HAMP_dom"/>
</dbReference>